<name>A0A133V6Z4_9EURY</name>
<keyword evidence="2" id="KW-1185">Reference proteome</keyword>
<dbReference type="Proteomes" id="UP000070035">
    <property type="component" value="Unassembled WGS sequence"/>
</dbReference>
<organism evidence="1 2">
    <name type="scientific">candidate division MSBL1 archaeon SCGC-AAA261F17</name>
    <dbReference type="NCBI Taxonomy" id="1698274"/>
    <lineage>
        <taxon>Archaea</taxon>
        <taxon>Methanobacteriati</taxon>
        <taxon>Methanobacteriota</taxon>
        <taxon>candidate division MSBL1</taxon>
    </lineage>
</organism>
<comment type="caution">
    <text evidence="1">The sequence shown here is derived from an EMBL/GenBank/DDBJ whole genome shotgun (WGS) entry which is preliminary data.</text>
</comment>
<dbReference type="EMBL" id="LHXY01000009">
    <property type="protein sequence ID" value="KXB02211.1"/>
    <property type="molecule type" value="Genomic_DNA"/>
</dbReference>
<sequence length="92" mass="10276">MREAGGRLYSKGAAILKMDAYPGSSVCDFTVEKVYQGNAILKVNGKWRAVLAAEDYDGPRHLIKKGARFKGIAKLYHEDGKFRAWIKEVVES</sequence>
<protein>
    <submittedName>
        <fullName evidence="1">Uncharacterized protein</fullName>
    </submittedName>
</protein>
<proteinExistence type="predicted"/>
<reference evidence="1 2" key="1">
    <citation type="journal article" date="2016" name="Sci. Rep.">
        <title>Metabolic traits of an uncultured archaeal lineage -MSBL1- from brine pools of the Red Sea.</title>
        <authorList>
            <person name="Mwirichia R."/>
            <person name="Alam I."/>
            <person name="Rashid M."/>
            <person name="Vinu M."/>
            <person name="Ba-Alawi W."/>
            <person name="Anthony Kamau A."/>
            <person name="Kamanda Ngugi D."/>
            <person name="Goker M."/>
            <person name="Klenk H.P."/>
            <person name="Bajic V."/>
            <person name="Stingl U."/>
        </authorList>
    </citation>
    <scope>NUCLEOTIDE SEQUENCE [LARGE SCALE GENOMIC DNA]</scope>
    <source>
        <strain evidence="1">SCGC-AAA261F17</strain>
    </source>
</reference>
<gene>
    <name evidence="1" type="ORF">AKJ44_01150</name>
</gene>
<evidence type="ECO:0000313" key="2">
    <source>
        <dbReference type="Proteomes" id="UP000070035"/>
    </source>
</evidence>
<accession>A0A133V6Z4</accession>
<dbReference type="AlphaFoldDB" id="A0A133V6Z4"/>
<evidence type="ECO:0000313" key="1">
    <source>
        <dbReference type="EMBL" id="KXB02211.1"/>
    </source>
</evidence>